<dbReference type="PRINTS" id="PR00477">
    <property type="entry name" value="PHGLYCKINASE"/>
</dbReference>
<evidence type="ECO:0000256" key="5">
    <source>
        <dbReference type="ARBA" id="ARBA00022777"/>
    </source>
</evidence>
<evidence type="ECO:0000256" key="1">
    <source>
        <dbReference type="ARBA" id="ARBA00000642"/>
    </source>
</evidence>
<dbReference type="GO" id="GO:0005524">
    <property type="term" value="F:ATP binding"/>
    <property type="evidence" value="ECO:0007669"/>
    <property type="project" value="UniProtKB-KW"/>
</dbReference>
<dbReference type="GO" id="GO:0004618">
    <property type="term" value="F:phosphoglycerate kinase activity"/>
    <property type="evidence" value="ECO:0007669"/>
    <property type="project" value="UniProtKB-EC"/>
</dbReference>
<evidence type="ECO:0000256" key="2">
    <source>
        <dbReference type="ARBA" id="ARBA00013061"/>
    </source>
</evidence>
<evidence type="ECO:0000256" key="3">
    <source>
        <dbReference type="ARBA" id="ARBA00022679"/>
    </source>
</evidence>
<organism evidence="8 9">
    <name type="scientific">Candidatus Komeilibacteria bacterium CG10_big_fil_rev_8_21_14_0_10_41_13</name>
    <dbReference type="NCBI Taxonomy" id="1974476"/>
    <lineage>
        <taxon>Bacteria</taxon>
        <taxon>Candidatus Komeiliibacteriota</taxon>
    </lineage>
</organism>
<evidence type="ECO:0000256" key="6">
    <source>
        <dbReference type="ARBA" id="ARBA00022840"/>
    </source>
</evidence>
<protein>
    <recommendedName>
        <fullName evidence="2 7">Phosphoglycerate kinase</fullName>
        <ecNumber evidence="2 7">2.7.2.3</ecNumber>
    </recommendedName>
</protein>
<dbReference type="Pfam" id="PF00162">
    <property type="entry name" value="PGK"/>
    <property type="match status" value="1"/>
</dbReference>
<dbReference type="PANTHER" id="PTHR11406">
    <property type="entry name" value="PHOSPHOGLYCERATE KINASE"/>
    <property type="match status" value="1"/>
</dbReference>
<dbReference type="SUPFAM" id="SSF53748">
    <property type="entry name" value="Phosphoglycerate kinase"/>
    <property type="match status" value="1"/>
</dbReference>
<keyword evidence="4" id="KW-0547">Nucleotide-binding</keyword>
<keyword evidence="6" id="KW-0067">ATP-binding</keyword>
<dbReference type="AlphaFoldDB" id="A0A2M6WCI0"/>
<dbReference type="GO" id="GO:0005829">
    <property type="term" value="C:cytosol"/>
    <property type="evidence" value="ECO:0007669"/>
    <property type="project" value="TreeGrafter"/>
</dbReference>
<evidence type="ECO:0000256" key="4">
    <source>
        <dbReference type="ARBA" id="ARBA00022741"/>
    </source>
</evidence>
<dbReference type="GO" id="GO:0006096">
    <property type="term" value="P:glycolytic process"/>
    <property type="evidence" value="ECO:0007669"/>
    <property type="project" value="InterPro"/>
</dbReference>
<dbReference type="PROSITE" id="PS00111">
    <property type="entry name" value="PGLYCERATE_KINASE"/>
    <property type="match status" value="1"/>
</dbReference>
<evidence type="ECO:0000313" key="8">
    <source>
        <dbReference type="EMBL" id="PIT90499.1"/>
    </source>
</evidence>
<dbReference type="InterPro" id="IPR001576">
    <property type="entry name" value="Phosphoglycerate_kinase"/>
</dbReference>
<proteinExistence type="inferred from homology"/>
<name>A0A2M6WCI0_9BACT</name>
<dbReference type="Proteomes" id="UP000230543">
    <property type="component" value="Unassembled WGS sequence"/>
</dbReference>
<gene>
    <name evidence="8" type="primary">pgk</name>
    <name evidence="8" type="ORF">COU22_01835</name>
</gene>
<dbReference type="Gene3D" id="3.40.50.1260">
    <property type="entry name" value="Phosphoglycerate kinase, N-terminal domain"/>
    <property type="match status" value="1"/>
</dbReference>
<comment type="catalytic activity">
    <reaction evidence="1 7">
        <text>(2R)-3-phosphoglycerate + ATP = (2R)-3-phospho-glyceroyl phosphate + ADP</text>
        <dbReference type="Rhea" id="RHEA:14801"/>
        <dbReference type="ChEBI" id="CHEBI:30616"/>
        <dbReference type="ChEBI" id="CHEBI:57604"/>
        <dbReference type="ChEBI" id="CHEBI:58272"/>
        <dbReference type="ChEBI" id="CHEBI:456216"/>
        <dbReference type="EC" id="2.7.2.3"/>
    </reaction>
</comment>
<reference evidence="9" key="1">
    <citation type="submission" date="2017-09" db="EMBL/GenBank/DDBJ databases">
        <title>Depth-based differentiation of microbial function through sediment-hosted aquifers and enrichment of novel symbionts in the deep terrestrial subsurface.</title>
        <authorList>
            <person name="Probst A.J."/>
            <person name="Ladd B."/>
            <person name="Jarett J.K."/>
            <person name="Geller-Mcgrath D.E."/>
            <person name="Sieber C.M.K."/>
            <person name="Emerson J.B."/>
            <person name="Anantharaman K."/>
            <person name="Thomas B.C."/>
            <person name="Malmstrom R."/>
            <person name="Stieglmeier M."/>
            <person name="Klingl A."/>
            <person name="Woyke T."/>
            <person name="Ryan C.M."/>
            <person name="Banfield J.F."/>
        </authorList>
    </citation>
    <scope>NUCLEOTIDE SEQUENCE [LARGE SCALE GENOMIC DNA]</scope>
</reference>
<dbReference type="InterPro" id="IPR015824">
    <property type="entry name" value="Phosphoglycerate_kinase_N"/>
</dbReference>
<accession>A0A2M6WCI0</accession>
<keyword evidence="3 7" id="KW-0808">Transferase</keyword>
<dbReference type="EC" id="2.7.2.3" evidence="2 7"/>
<dbReference type="GO" id="GO:0043531">
    <property type="term" value="F:ADP binding"/>
    <property type="evidence" value="ECO:0007669"/>
    <property type="project" value="TreeGrafter"/>
</dbReference>
<evidence type="ECO:0000256" key="7">
    <source>
        <dbReference type="RuleBase" id="RU000532"/>
    </source>
</evidence>
<dbReference type="GO" id="GO:0006094">
    <property type="term" value="P:gluconeogenesis"/>
    <property type="evidence" value="ECO:0007669"/>
    <property type="project" value="TreeGrafter"/>
</dbReference>
<evidence type="ECO:0000313" key="9">
    <source>
        <dbReference type="Proteomes" id="UP000230543"/>
    </source>
</evidence>
<dbReference type="PANTHER" id="PTHR11406:SF23">
    <property type="entry name" value="PHOSPHOGLYCERATE KINASE 1, CHLOROPLASTIC-RELATED"/>
    <property type="match status" value="1"/>
</dbReference>
<feature type="non-terminal residue" evidence="8">
    <location>
        <position position="56"/>
    </location>
</feature>
<keyword evidence="5 7" id="KW-0418">Kinase</keyword>
<dbReference type="InterPro" id="IPR036043">
    <property type="entry name" value="Phosphoglycerate_kinase_sf"/>
</dbReference>
<dbReference type="InterPro" id="IPR015911">
    <property type="entry name" value="Phosphoglycerate_kinase_CS"/>
</dbReference>
<sequence length="56" mass="6372">MKLRSVKEIKNLKGKRVLLRADFNVPLDSRGRITDDFKIKAGLATINYLLKKKASV</sequence>
<comment type="similarity">
    <text evidence="7">Belongs to the phosphoglycerate kinase family.</text>
</comment>
<dbReference type="EMBL" id="PFBO01000055">
    <property type="protein sequence ID" value="PIT90499.1"/>
    <property type="molecule type" value="Genomic_DNA"/>
</dbReference>
<comment type="caution">
    <text evidence="8">The sequence shown here is derived from an EMBL/GenBank/DDBJ whole genome shotgun (WGS) entry which is preliminary data.</text>
</comment>